<evidence type="ECO:0000259" key="4">
    <source>
        <dbReference type="Pfam" id="PF13193"/>
    </source>
</evidence>
<name>A0A857KRI7_9ACTN</name>
<dbReference type="Gene3D" id="3.30.300.30">
    <property type="match status" value="1"/>
</dbReference>
<proteinExistence type="inferred from homology"/>
<dbReference type="FunFam" id="3.30.300.30:FF:000008">
    <property type="entry name" value="2,3-dihydroxybenzoate-AMP ligase"/>
    <property type="match status" value="1"/>
</dbReference>
<evidence type="ECO:0000256" key="2">
    <source>
        <dbReference type="ARBA" id="ARBA00022598"/>
    </source>
</evidence>
<evidence type="ECO:0000259" key="3">
    <source>
        <dbReference type="Pfam" id="PF00501"/>
    </source>
</evidence>
<dbReference type="InterPro" id="IPR045851">
    <property type="entry name" value="AMP-bd_C_sf"/>
</dbReference>
<dbReference type="PROSITE" id="PS00455">
    <property type="entry name" value="AMP_BINDING"/>
    <property type="match status" value="1"/>
</dbReference>
<dbReference type="InterPro" id="IPR020845">
    <property type="entry name" value="AMP-binding_CS"/>
</dbReference>
<dbReference type="CDD" id="cd04433">
    <property type="entry name" value="AFD_class_I"/>
    <property type="match status" value="1"/>
</dbReference>
<feature type="domain" description="AMP-binding enzyme C-terminal" evidence="4">
    <location>
        <begin position="464"/>
        <end position="539"/>
    </location>
</feature>
<evidence type="ECO:0000256" key="1">
    <source>
        <dbReference type="ARBA" id="ARBA00006432"/>
    </source>
</evidence>
<dbReference type="GO" id="GO:0031956">
    <property type="term" value="F:medium-chain fatty acid-CoA ligase activity"/>
    <property type="evidence" value="ECO:0007669"/>
    <property type="project" value="TreeGrafter"/>
</dbReference>
<dbReference type="AlphaFoldDB" id="A0A857KRI7"/>
<gene>
    <name evidence="5" type="ORF">GII30_06255</name>
</gene>
<evidence type="ECO:0000313" key="5">
    <source>
        <dbReference type="EMBL" id="QHN41847.1"/>
    </source>
</evidence>
<keyword evidence="2" id="KW-0436">Ligase</keyword>
<reference evidence="5" key="1">
    <citation type="journal article" date="2021" name="Nat. Microbiol.">
        <title>Cocultivation of an ultrasmall environmental parasitic bacterium with lytic ability against bacteria associated with wastewater foams.</title>
        <authorList>
            <person name="Batinovic S."/>
            <person name="Rose J.J.A."/>
            <person name="Ratcliffe J."/>
            <person name="Seviour R.J."/>
            <person name="Petrovski S."/>
        </authorList>
    </citation>
    <scope>NUCLEOTIDE SEQUENCE</scope>
    <source>
        <strain evidence="5">CON44</strain>
    </source>
</reference>
<organism evidence="5">
    <name type="scientific">Gordonia amarae</name>
    <dbReference type="NCBI Taxonomy" id="36821"/>
    <lineage>
        <taxon>Bacteria</taxon>
        <taxon>Bacillati</taxon>
        <taxon>Actinomycetota</taxon>
        <taxon>Actinomycetes</taxon>
        <taxon>Mycobacteriales</taxon>
        <taxon>Gordoniaceae</taxon>
        <taxon>Gordonia</taxon>
    </lineage>
</organism>
<sequence>MDISGVVGVVRSRIAALIWVVRELVSSGFLTVLRPDRYARMGLAMRRHGGASPVSGIGLAAARNPDGTAIIDEAGPVTWGELDRRADALAAALAAMPGVETVAIMCRNHRGLVESIAAVSRLGADSVLLNTGFAAPQLADVLAREQADVLIADDEFDALLGPAVERLPGLRVVRAWVEDPAADAAGKESLDGLIEAHWGHRPRRPAKAGRIVLLTSGTTGTPKGARRGGSTDVSSLAAMFERIPWHAGESTVIAAPIFHAWGFGQMAISSTMTCTMIMARRFDPQGTLDLVRKHSATGLAVVPVMLERIIDLPDEVLDTRPMPSLRFVTASGSRMRTEALLAFMDRYGDIVYNSYNATEAGLISTATPADMRIAPETAGRPLTGTHVRILDDDDRELGTDEIGRIVVESNSGFDGYTSSDTKAYAGNHMVSGDVGRIDSHGLLFVVGRDDEMIVSGGENVYPQEVEEVLGAYPGVGEVAVIGVDDEKFGQRLAAYVVPRPGAELDEADLKQHVKAQLAGYKVPREVHFLDELPRNATGKVLKRALGGPPAGGPEVKVG</sequence>
<dbReference type="Gene3D" id="3.40.50.12780">
    <property type="entry name" value="N-terminal domain of ligase-like"/>
    <property type="match status" value="1"/>
</dbReference>
<feature type="domain" description="AMP-dependent synthetase/ligase" evidence="3">
    <location>
        <begin position="60"/>
        <end position="416"/>
    </location>
</feature>
<dbReference type="InterPro" id="IPR025110">
    <property type="entry name" value="AMP-bd_C"/>
</dbReference>
<dbReference type="InterPro" id="IPR042099">
    <property type="entry name" value="ANL_N_sf"/>
</dbReference>
<dbReference type="GO" id="GO:0006631">
    <property type="term" value="P:fatty acid metabolic process"/>
    <property type="evidence" value="ECO:0007669"/>
    <property type="project" value="TreeGrafter"/>
</dbReference>
<dbReference type="PANTHER" id="PTHR43201:SF5">
    <property type="entry name" value="MEDIUM-CHAIN ACYL-COA LIGASE ACSF2, MITOCHONDRIAL"/>
    <property type="match status" value="1"/>
</dbReference>
<dbReference type="SUPFAM" id="SSF56801">
    <property type="entry name" value="Acetyl-CoA synthetase-like"/>
    <property type="match status" value="1"/>
</dbReference>
<protein>
    <submittedName>
        <fullName evidence="5">AMP-binding protein</fullName>
    </submittedName>
</protein>
<dbReference type="PANTHER" id="PTHR43201">
    <property type="entry name" value="ACYL-COA SYNTHETASE"/>
    <property type="match status" value="1"/>
</dbReference>
<comment type="similarity">
    <text evidence="1">Belongs to the ATP-dependent AMP-binding enzyme family.</text>
</comment>
<dbReference type="EMBL" id="CP045810">
    <property type="protein sequence ID" value="QHN41847.1"/>
    <property type="molecule type" value="Genomic_DNA"/>
</dbReference>
<dbReference type="Pfam" id="PF00501">
    <property type="entry name" value="AMP-binding"/>
    <property type="match status" value="1"/>
</dbReference>
<dbReference type="Pfam" id="PF13193">
    <property type="entry name" value="AMP-binding_C"/>
    <property type="match status" value="1"/>
</dbReference>
<accession>A0A857KRI7</accession>
<dbReference type="InterPro" id="IPR000873">
    <property type="entry name" value="AMP-dep_synth/lig_dom"/>
</dbReference>